<protein>
    <submittedName>
        <fullName evidence="9">FAD NAD-binding domain-containing</fullName>
    </submittedName>
</protein>
<evidence type="ECO:0000256" key="1">
    <source>
        <dbReference type="ARBA" id="ARBA00007992"/>
    </source>
</evidence>
<keyword evidence="4" id="KW-0560">Oxidoreductase</keyword>
<dbReference type="InterPro" id="IPR036188">
    <property type="entry name" value="FAD/NAD-bd_sf"/>
</dbReference>
<dbReference type="SUPFAM" id="SSF51905">
    <property type="entry name" value="FAD/NAD(P)-binding domain"/>
    <property type="match status" value="1"/>
</dbReference>
<keyword evidence="5" id="KW-0503">Monooxygenase</keyword>
<accession>A0A286UEQ7</accession>
<keyword evidence="2" id="KW-0285">Flavoprotein</keyword>
<sequence length="576" mass="64893">MLLRRDDKVANSNGQGQPPKANSAHAHSSSKRSNWRQQVVRDQLGHTSHTGSQSRSISPPVRLPMTSQPRLAPLRLRFIIVGGSIGGLAAAFALARAGHRVQVLEKKDSLVKNACGIRIPPNLARILERWGVGKEFKDKAILCNKLTFRKLHTGEILGHLEYKEEVMKVLEADFWLMHYSDLLELLYSLAISVGAVIKFGSEVTSIDENAPSVTVSTGEVFTADLIIGADGYHSICQQLIENALVEDGEEKHERVDSGTVVYSMNANVSDITPESDPELYELVHRPEWTAYAGPYVSVLTSPSRNYNEFSVQIFNPDVPGTSDTWDRVVPVETIDTTNFPRVLLELSRRSKTAVETKFVKRKIEDWIHPNSKIVLLGESAHPQIPSSTHSGSLAVEDAAVLGAIFSRLRTHDQIPNFLQGYEELRMERCWEIQKSESDNSSSVMLPDGPEQEERDRSMREAAKLESGGWDEAMFRHLWENIRILFAYDPEEDAEEWWQRWGILREHAESGFGLDKLTVETADFDNEEDKAESYIGNRYTRFGSLFNIYDSDDDFSIARNHFSLTRAVTFIVESSQC</sequence>
<feature type="compositionally biased region" description="Basic and acidic residues" evidence="6">
    <location>
        <begin position="451"/>
        <end position="460"/>
    </location>
</feature>
<feature type="compositionally biased region" description="Polar residues" evidence="6">
    <location>
        <begin position="45"/>
        <end position="57"/>
    </location>
</feature>
<evidence type="ECO:0000256" key="6">
    <source>
        <dbReference type="SAM" id="MobiDB-lite"/>
    </source>
</evidence>
<dbReference type="PANTHER" id="PTHR13789:SF147">
    <property type="entry name" value="PUTATIVE (AFU_ORTHOLOGUE AFUA_2G01950)-RELATED"/>
    <property type="match status" value="1"/>
</dbReference>
<keyword evidence="10" id="KW-1185">Reference proteome</keyword>
<dbReference type="InterPro" id="IPR050493">
    <property type="entry name" value="FAD-dep_Monooxygenase_BioMet"/>
</dbReference>
<dbReference type="PRINTS" id="PR00420">
    <property type="entry name" value="RNGMNOXGNASE"/>
</dbReference>
<dbReference type="Proteomes" id="UP000217199">
    <property type="component" value="Unassembled WGS sequence"/>
</dbReference>
<keyword evidence="3" id="KW-0274">FAD</keyword>
<evidence type="ECO:0000259" key="8">
    <source>
        <dbReference type="Pfam" id="PF01494"/>
    </source>
</evidence>
<dbReference type="InterPro" id="IPR002938">
    <property type="entry name" value="FAD-bd"/>
</dbReference>
<keyword evidence="7" id="KW-1133">Transmembrane helix</keyword>
<dbReference type="EMBL" id="NBII01000006">
    <property type="protein sequence ID" value="PAV18070.1"/>
    <property type="molecule type" value="Genomic_DNA"/>
</dbReference>
<dbReference type="Gene3D" id="3.50.50.60">
    <property type="entry name" value="FAD/NAD(P)-binding domain"/>
    <property type="match status" value="1"/>
</dbReference>
<dbReference type="PANTHER" id="PTHR13789">
    <property type="entry name" value="MONOOXYGENASE"/>
    <property type="match status" value="1"/>
</dbReference>
<dbReference type="STRING" id="2282107.A0A286UEQ7"/>
<feature type="region of interest" description="Disordered" evidence="6">
    <location>
        <begin position="1"/>
        <end position="64"/>
    </location>
</feature>
<evidence type="ECO:0000256" key="7">
    <source>
        <dbReference type="SAM" id="Phobius"/>
    </source>
</evidence>
<name>A0A286UEQ7_9AGAM</name>
<dbReference type="OrthoDB" id="1878542at2759"/>
<dbReference type="InParanoid" id="A0A286UEQ7"/>
<keyword evidence="7" id="KW-0812">Transmembrane</keyword>
<evidence type="ECO:0000256" key="4">
    <source>
        <dbReference type="ARBA" id="ARBA00023002"/>
    </source>
</evidence>
<evidence type="ECO:0000313" key="10">
    <source>
        <dbReference type="Proteomes" id="UP000217199"/>
    </source>
</evidence>
<comment type="similarity">
    <text evidence="1">Belongs to the paxM FAD-dependent monooxygenase family.</text>
</comment>
<evidence type="ECO:0000256" key="3">
    <source>
        <dbReference type="ARBA" id="ARBA00022827"/>
    </source>
</evidence>
<feature type="region of interest" description="Disordered" evidence="6">
    <location>
        <begin position="435"/>
        <end position="460"/>
    </location>
</feature>
<feature type="transmembrane region" description="Helical" evidence="7">
    <location>
        <begin position="74"/>
        <end position="95"/>
    </location>
</feature>
<dbReference type="GO" id="GO:0004497">
    <property type="term" value="F:monooxygenase activity"/>
    <property type="evidence" value="ECO:0007669"/>
    <property type="project" value="UniProtKB-KW"/>
</dbReference>
<comment type="caution">
    <text evidence="9">The sequence shown here is derived from an EMBL/GenBank/DDBJ whole genome shotgun (WGS) entry which is preliminary data.</text>
</comment>
<dbReference type="Pfam" id="PF01494">
    <property type="entry name" value="FAD_binding_3"/>
    <property type="match status" value="1"/>
</dbReference>
<proteinExistence type="inferred from homology"/>
<evidence type="ECO:0000313" key="9">
    <source>
        <dbReference type="EMBL" id="PAV18070.1"/>
    </source>
</evidence>
<evidence type="ECO:0000256" key="2">
    <source>
        <dbReference type="ARBA" id="ARBA00022630"/>
    </source>
</evidence>
<evidence type="ECO:0000256" key="5">
    <source>
        <dbReference type="ARBA" id="ARBA00023033"/>
    </source>
</evidence>
<dbReference type="GO" id="GO:0071949">
    <property type="term" value="F:FAD binding"/>
    <property type="evidence" value="ECO:0007669"/>
    <property type="project" value="InterPro"/>
</dbReference>
<organism evidence="9 10">
    <name type="scientific">Pyrrhoderma noxium</name>
    <dbReference type="NCBI Taxonomy" id="2282107"/>
    <lineage>
        <taxon>Eukaryota</taxon>
        <taxon>Fungi</taxon>
        <taxon>Dikarya</taxon>
        <taxon>Basidiomycota</taxon>
        <taxon>Agaricomycotina</taxon>
        <taxon>Agaricomycetes</taxon>
        <taxon>Hymenochaetales</taxon>
        <taxon>Hymenochaetaceae</taxon>
        <taxon>Pyrrhoderma</taxon>
    </lineage>
</organism>
<keyword evidence="7" id="KW-0472">Membrane</keyword>
<gene>
    <name evidence="9" type="ORF">PNOK_0655600</name>
</gene>
<dbReference type="AlphaFoldDB" id="A0A286UEQ7"/>
<reference evidence="9 10" key="1">
    <citation type="journal article" date="2017" name="Mol. Ecol.">
        <title>Comparative and population genomic landscape of Phellinus noxius: A hypervariable fungus causing root rot in trees.</title>
        <authorList>
            <person name="Chung C.L."/>
            <person name="Lee T.J."/>
            <person name="Akiba M."/>
            <person name="Lee H.H."/>
            <person name="Kuo T.H."/>
            <person name="Liu D."/>
            <person name="Ke H.M."/>
            <person name="Yokoi T."/>
            <person name="Roa M.B."/>
            <person name="Lu M.J."/>
            <person name="Chang Y.Y."/>
            <person name="Ann P.J."/>
            <person name="Tsai J.N."/>
            <person name="Chen C.Y."/>
            <person name="Tzean S.S."/>
            <person name="Ota Y."/>
            <person name="Hattori T."/>
            <person name="Sahashi N."/>
            <person name="Liou R.F."/>
            <person name="Kikuchi T."/>
            <person name="Tsai I.J."/>
        </authorList>
    </citation>
    <scope>NUCLEOTIDE SEQUENCE [LARGE SCALE GENOMIC DNA]</scope>
    <source>
        <strain evidence="9 10">FFPRI411160</strain>
    </source>
</reference>
<feature type="domain" description="FAD-binding" evidence="8">
    <location>
        <begin position="79"/>
        <end position="432"/>
    </location>
</feature>